<feature type="signal peptide" evidence="5">
    <location>
        <begin position="1"/>
        <end position="26"/>
    </location>
</feature>
<dbReference type="SUPFAM" id="SSF54862">
    <property type="entry name" value="4Fe-4S ferredoxins"/>
    <property type="match status" value="1"/>
</dbReference>
<evidence type="ECO:0000313" key="8">
    <source>
        <dbReference type="Proteomes" id="UP000319817"/>
    </source>
</evidence>
<sequence length="286" mass="31302" precursor="true">MTNNRRDFLQKASVALPIVAATAATAAELTNDNFQPEEFWRDRMTPPDDGKKLGWFVDSRRCIGCHACEVSCKSENDVPLGNFIRQTFYQDVGEYPKVARMFMPMSCQHCEDAPCIKACPCGALHKTTGGTVAVDYESCCGHGSCVDACPYGAIYLDPVAKQAVKCHNCYHRTELGEGEPGDDSESELGSGLGGGEAMEPACVPTCPAEALYFGDLNDPESKITKAMDAAKEAEGELSQLRPEKETRPRMWFAGVALPIVEKVIPTEGESFKGESYDIYRWKEASK</sequence>
<accession>A0A517NN09</accession>
<keyword evidence="1" id="KW-0004">4Fe-4S</keyword>
<dbReference type="OrthoDB" id="9779457at2"/>
<dbReference type="RefSeq" id="WP_145416028.1">
    <property type="nucleotide sequence ID" value="NZ_CP036526.1"/>
</dbReference>
<dbReference type="Pfam" id="PF13247">
    <property type="entry name" value="Fer4_11"/>
    <property type="match status" value="1"/>
</dbReference>
<dbReference type="InterPro" id="IPR006311">
    <property type="entry name" value="TAT_signal"/>
</dbReference>
<dbReference type="InterPro" id="IPR017896">
    <property type="entry name" value="4Fe4S_Fe-S-bd"/>
</dbReference>
<feature type="chain" id="PRO_5021901212" evidence="5">
    <location>
        <begin position="27"/>
        <end position="286"/>
    </location>
</feature>
<dbReference type="PROSITE" id="PS51318">
    <property type="entry name" value="TAT"/>
    <property type="match status" value="1"/>
</dbReference>
<dbReference type="PROSITE" id="PS51379">
    <property type="entry name" value="4FE4S_FER_2"/>
    <property type="match status" value="2"/>
</dbReference>
<gene>
    <name evidence="7" type="primary">ttrB_1</name>
    <name evidence="7" type="ORF">K239x_04330</name>
</gene>
<dbReference type="GO" id="GO:0051539">
    <property type="term" value="F:4 iron, 4 sulfur cluster binding"/>
    <property type="evidence" value="ECO:0007669"/>
    <property type="project" value="UniProtKB-KW"/>
</dbReference>
<evidence type="ECO:0000256" key="4">
    <source>
        <dbReference type="ARBA" id="ARBA00023014"/>
    </source>
</evidence>
<proteinExistence type="predicted"/>
<dbReference type="CDD" id="cd10551">
    <property type="entry name" value="PsrB"/>
    <property type="match status" value="1"/>
</dbReference>
<keyword evidence="3" id="KW-0408">Iron</keyword>
<reference evidence="7 8" key="1">
    <citation type="submission" date="2019-02" db="EMBL/GenBank/DDBJ databases">
        <title>Deep-cultivation of Planctomycetes and their phenomic and genomic characterization uncovers novel biology.</title>
        <authorList>
            <person name="Wiegand S."/>
            <person name="Jogler M."/>
            <person name="Boedeker C."/>
            <person name="Pinto D."/>
            <person name="Vollmers J."/>
            <person name="Rivas-Marin E."/>
            <person name="Kohn T."/>
            <person name="Peeters S.H."/>
            <person name="Heuer A."/>
            <person name="Rast P."/>
            <person name="Oberbeckmann S."/>
            <person name="Bunk B."/>
            <person name="Jeske O."/>
            <person name="Meyerdierks A."/>
            <person name="Storesund J.E."/>
            <person name="Kallscheuer N."/>
            <person name="Luecker S."/>
            <person name="Lage O.M."/>
            <person name="Pohl T."/>
            <person name="Merkel B.J."/>
            <person name="Hornburger P."/>
            <person name="Mueller R.-W."/>
            <person name="Bruemmer F."/>
            <person name="Labrenz M."/>
            <person name="Spormann A.M."/>
            <person name="Op den Camp H."/>
            <person name="Overmann J."/>
            <person name="Amann R."/>
            <person name="Jetten M.S.M."/>
            <person name="Mascher T."/>
            <person name="Medema M.H."/>
            <person name="Devos D.P."/>
            <person name="Kaster A.-K."/>
            <person name="Ovreas L."/>
            <person name="Rohde M."/>
            <person name="Galperin M.Y."/>
            <person name="Jogler C."/>
        </authorList>
    </citation>
    <scope>NUCLEOTIDE SEQUENCE [LARGE SCALE GENOMIC DNA]</scope>
    <source>
        <strain evidence="7 8">K23_9</strain>
    </source>
</reference>
<organism evidence="7 8">
    <name type="scientific">Stieleria marina</name>
    <dbReference type="NCBI Taxonomy" id="1930275"/>
    <lineage>
        <taxon>Bacteria</taxon>
        <taxon>Pseudomonadati</taxon>
        <taxon>Planctomycetota</taxon>
        <taxon>Planctomycetia</taxon>
        <taxon>Pirellulales</taxon>
        <taxon>Pirellulaceae</taxon>
        <taxon>Stieleria</taxon>
    </lineage>
</organism>
<name>A0A517NN09_9BACT</name>
<evidence type="ECO:0000259" key="6">
    <source>
        <dbReference type="PROSITE" id="PS51379"/>
    </source>
</evidence>
<protein>
    <submittedName>
        <fullName evidence="7">Tetrathionate reductase subunit B</fullName>
    </submittedName>
</protein>
<dbReference type="InterPro" id="IPR050954">
    <property type="entry name" value="ET_IronSulfur_Cluster-Binding"/>
</dbReference>
<keyword evidence="2" id="KW-0479">Metal-binding</keyword>
<evidence type="ECO:0000256" key="1">
    <source>
        <dbReference type="ARBA" id="ARBA00022485"/>
    </source>
</evidence>
<keyword evidence="4" id="KW-0411">Iron-sulfur</keyword>
<dbReference type="Gene3D" id="3.30.70.20">
    <property type="match status" value="2"/>
</dbReference>
<dbReference type="GO" id="GO:0046872">
    <property type="term" value="F:metal ion binding"/>
    <property type="evidence" value="ECO:0007669"/>
    <property type="project" value="UniProtKB-KW"/>
</dbReference>
<evidence type="ECO:0000313" key="7">
    <source>
        <dbReference type="EMBL" id="QDT08494.1"/>
    </source>
</evidence>
<dbReference type="Proteomes" id="UP000319817">
    <property type="component" value="Chromosome"/>
</dbReference>
<evidence type="ECO:0000256" key="3">
    <source>
        <dbReference type="ARBA" id="ARBA00023004"/>
    </source>
</evidence>
<keyword evidence="8" id="KW-1185">Reference proteome</keyword>
<dbReference type="PANTHER" id="PTHR43177:SF3">
    <property type="entry name" value="PROTEIN NRFC HOMOLOG"/>
    <property type="match status" value="1"/>
</dbReference>
<dbReference type="PANTHER" id="PTHR43177">
    <property type="entry name" value="PROTEIN NRFC"/>
    <property type="match status" value="1"/>
</dbReference>
<keyword evidence="5" id="KW-0732">Signal</keyword>
<evidence type="ECO:0000256" key="2">
    <source>
        <dbReference type="ARBA" id="ARBA00022723"/>
    </source>
</evidence>
<dbReference type="AlphaFoldDB" id="A0A517NN09"/>
<dbReference type="EMBL" id="CP036526">
    <property type="protein sequence ID" value="QDT08494.1"/>
    <property type="molecule type" value="Genomic_DNA"/>
</dbReference>
<feature type="domain" description="4Fe-4S ferredoxin-type" evidence="6">
    <location>
        <begin position="53"/>
        <end position="83"/>
    </location>
</feature>
<feature type="domain" description="4Fe-4S ferredoxin-type" evidence="6">
    <location>
        <begin position="130"/>
        <end position="159"/>
    </location>
</feature>
<evidence type="ECO:0000256" key="5">
    <source>
        <dbReference type="SAM" id="SignalP"/>
    </source>
</evidence>